<name>A0A662DI61_UNCAE</name>
<evidence type="ECO:0000313" key="1">
    <source>
        <dbReference type="EMBL" id="RLE15205.1"/>
    </source>
</evidence>
<dbReference type="EMBL" id="QMQA01000013">
    <property type="protein sequence ID" value="RLE15205.1"/>
    <property type="molecule type" value="Genomic_DNA"/>
</dbReference>
<dbReference type="GO" id="GO:0009055">
    <property type="term" value="F:electron transfer activity"/>
    <property type="evidence" value="ECO:0007669"/>
    <property type="project" value="InterPro"/>
</dbReference>
<sequence length="35" mass="4289">KTVSEQEFFYMLDEYYRIRGWDKEGSPEKIPEFLG</sequence>
<proteinExistence type="predicted"/>
<protein>
    <submittedName>
        <fullName evidence="1">Uncharacterized protein</fullName>
    </submittedName>
</protein>
<accession>A0A662DI61</accession>
<dbReference type="GO" id="GO:0016625">
    <property type="term" value="F:oxidoreductase activity, acting on the aldehyde or oxo group of donors, iron-sulfur protein as acceptor"/>
    <property type="evidence" value="ECO:0007669"/>
    <property type="project" value="InterPro"/>
</dbReference>
<dbReference type="Gene3D" id="1.10.599.10">
    <property type="entry name" value="Aldehyde Ferredoxin Oxidoreductase Protein, subunit A, domain 3"/>
    <property type="match status" value="1"/>
</dbReference>
<dbReference type="Proteomes" id="UP000280417">
    <property type="component" value="Unassembled WGS sequence"/>
</dbReference>
<gene>
    <name evidence="1" type="ORF">DRJ04_00900</name>
</gene>
<dbReference type="AlphaFoldDB" id="A0A662DI61"/>
<dbReference type="SUPFAM" id="SSF48310">
    <property type="entry name" value="Aldehyde ferredoxin oxidoreductase, C-terminal domains"/>
    <property type="match status" value="1"/>
</dbReference>
<comment type="caution">
    <text evidence="1">The sequence shown here is derived from an EMBL/GenBank/DDBJ whole genome shotgun (WGS) entry which is preliminary data.</text>
</comment>
<feature type="non-terminal residue" evidence="1">
    <location>
        <position position="1"/>
    </location>
</feature>
<dbReference type="InterPro" id="IPR013985">
    <property type="entry name" value="Ald_Fedxn_OxRdtase_dom3"/>
</dbReference>
<evidence type="ECO:0000313" key="2">
    <source>
        <dbReference type="Proteomes" id="UP000280417"/>
    </source>
</evidence>
<dbReference type="InterPro" id="IPR036021">
    <property type="entry name" value="Tungsten_al_ferr_oxy-like_C"/>
</dbReference>
<reference evidence="1 2" key="1">
    <citation type="submission" date="2018-06" db="EMBL/GenBank/DDBJ databases">
        <title>Extensive metabolic versatility and redundancy in microbially diverse, dynamic hydrothermal sediments.</title>
        <authorList>
            <person name="Dombrowski N."/>
            <person name="Teske A."/>
            <person name="Baker B.J."/>
        </authorList>
    </citation>
    <scope>NUCLEOTIDE SEQUENCE [LARGE SCALE GENOMIC DNA]</scope>
    <source>
        <strain evidence="1">B3_G15</strain>
    </source>
</reference>
<organism evidence="1 2">
    <name type="scientific">Aerophobetes bacterium</name>
    <dbReference type="NCBI Taxonomy" id="2030807"/>
    <lineage>
        <taxon>Bacteria</taxon>
        <taxon>Candidatus Aerophobota</taxon>
    </lineage>
</organism>
<dbReference type="GO" id="GO:0051536">
    <property type="term" value="F:iron-sulfur cluster binding"/>
    <property type="evidence" value="ECO:0007669"/>
    <property type="project" value="InterPro"/>
</dbReference>